<name>A0A2A7SAX0_BURGA</name>
<dbReference type="CDD" id="cd04301">
    <property type="entry name" value="NAT_SF"/>
    <property type="match status" value="1"/>
</dbReference>
<evidence type="ECO:0000313" key="2">
    <source>
        <dbReference type="EMBL" id="PEH40632.1"/>
    </source>
</evidence>
<evidence type="ECO:0000259" key="1">
    <source>
        <dbReference type="PROSITE" id="PS51186"/>
    </source>
</evidence>
<organism evidence="2 3">
    <name type="scientific">Burkholderia gladioli</name>
    <name type="common">Pseudomonas marginata</name>
    <name type="synonym">Phytomonas marginata</name>
    <dbReference type="NCBI Taxonomy" id="28095"/>
    <lineage>
        <taxon>Bacteria</taxon>
        <taxon>Pseudomonadati</taxon>
        <taxon>Pseudomonadota</taxon>
        <taxon>Betaproteobacteria</taxon>
        <taxon>Burkholderiales</taxon>
        <taxon>Burkholderiaceae</taxon>
        <taxon>Burkholderia</taxon>
    </lineage>
</organism>
<gene>
    <name evidence="2" type="ORF">CRM94_16680</name>
</gene>
<feature type="domain" description="N-acetyltransferase" evidence="1">
    <location>
        <begin position="1"/>
        <end position="138"/>
    </location>
</feature>
<proteinExistence type="predicted"/>
<protein>
    <recommendedName>
        <fullName evidence="1">N-acetyltransferase domain-containing protein</fullName>
    </recommendedName>
</protein>
<sequence length="138" mass="15897">MKVKFKVTAVNKPEEIGEDELRAHFTRSWRADWSHCLVLKAEDDEAGLILFDFYPASRCGSIQMVFVLDQFRRLGAGRNLMKQALTKLKRLGARTVWLEPFALDRRHGQPNAEALRRWYAGIGFTDAAEAKMEKILCR</sequence>
<dbReference type="PROSITE" id="PS51186">
    <property type="entry name" value="GNAT"/>
    <property type="match status" value="1"/>
</dbReference>
<dbReference type="RefSeq" id="WP_098153321.1">
    <property type="nucleotide sequence ID" value="NZ_JAYNCN010000049.1"/>
</dbReference>
<dbReference type="GO" id="GO:0016747">
    <property type="term" value="F:acyltransferase activity, transferring groups other than amino-acyl groups"/>
    <property type="evidence" value="ECO:0007669"/>
    <property type="project" value="InterPro"/>
</dbReference>
<dbReference type="Gene3D" id="3.40.630.30">
    <property type="match status" value="1"/>
</dbReference>
<evidence type="ECO:0000313" key="3">
    <source>
        <dbReference type="Proteomes" id="UP000220629"/>
    </source>
</evidence>
<accession>A0A2A7SAX0</accession>
<dbReference type="Proteomes" id="UP000220629">
    <property type="component" value="Unassembled WGS sequence"/>
</dbReference>
<reference evidence="3" key="1">
    <citation type="submission" date="2017-09" db="EMBL/GenBank/DDBJ databases">
        <title>FDA dAtabase for Regulatory Grade micrObial Sequences (FDA-ARGOS): Supporting development and validation of Infectious Disease Dx tests.</title>
        <authorList>
            <person name="Minogue T."/>
            <person name="Wolcott M."/>
            <person name="Wasieloski L."/>
            <person name="Aguilar W."/>
            <person name="Moore D."/>
            <person name="Tallon L."/>
            <person name="Sadzewicz L."/>
            <person name="Ott S."/>
            <person name="Zhao X."/>
            <person name="Nagaraj S."/>
            <person name="Vavikolanu K."/>
            <person name="Aluvathingal J."/>
            <person name="Nadendla S."/>
            <person name="Sichtig H."/>
        </authorList>
    </citation>
    <scope>NUCLEOTIDE SEQUENCE [LARGE SCALE GENOMIC DNA]</scope>
    <source>
        <strain evidence="3">FDAARGOS_390</strain>
    </source>
</reference>
<dbReference type="InterPro" id="IPR000182">
    <property type="entry name" value="GNAT_dom"/>
</dbReference>
<dbReference type="SUPFAM" id="SSF55729">
    <property type="entry name" value="Acyl-CoA N-acyltransferases (Nat)"/>
    <property type="match status" value="1"/>
</dbReference>
<dbReference type="EMBL" id="PDDY01000002">
    <property type="protein sequence ID" value="PEH40632.1"/>
    <property type="molecule type" value="Genomic_DNA"/>
</dbReference>
<dbReference type="AlphaFoldDB" id="A0A2A7SAX0"/>
<dbReference type="InterPro" id="IPR016181">
    <property type="entry name" value="Acyl_CoA_acyltransferase"/>
</dbReference>
<dbReference type="Pfam" id="PF00583">
    <property type="entry name" value="Acetyltransf_1"/>
    <property type="match status" value="1"/>
</dbReference>
<comment type="caution">
    <text evidence="2">The sequence shown here is derived from an EMBL/GenBank/DDBJ whole genome shotgun (WGS) entry which is preliminary data.</text>
</comment>